<evidence type="ECO:0000313" key="1">
    <source>
        <dbReference type="EMBL" id="POF28044.1"/>
    </source>
</evidence>
<keyword evidence="2" id="KW-1185">Reference proteome</keyword>
<protein>
    <submittedName>
        <fullName evidence="1">Uncharacterized protein</fullName>
    </submittedName>
</protein>
<dbReference type="AlphaFoldDB" id="A0A2S3UJZ7"/>
<reference evidence="1 2" key="1">
    <citation type="submission" date="2018-01" db="EMBL/GenBank/DDBJ databases">
        <title>Genomic Encyclopedia of Archaeal and Bacterial Type Strains, Phase II (KMG-II): from individual species to whole genera.</title>
        <authorList>
            <person name="Goeker M."/>
        </authorList>
    </citation>
    <scope>NUCLEOTIDE SEQUENCE [LARGE SCALE GENOMIC DNA]</scope>
    <source>
        <strain evidence="1 2">DSM 17023</strain>
    </source>
</reference>
<evidence type="ECO:0000313" key="2">
    <source>
        <dbReference type="Proteomes" id="UP000236959"/>
    </source>
</evidence>
<name>A0A2S3UJZ7_9HYPH</name>
<organism evidence="1 2">
    <name type="scientific">Roseibium marinum</name>
    <dbReference type="NCBI Taxonomy" id="281252"/>
    <lineage>
        <taxon>Bacteria</taxon>
        <taxon>Pseudomonadati</taxon>
        <taxon>Pseudomonadota</taxon>
        <taxon>Alphaproteobacteria</taxon>
        <taxon>Hyphomicrobiales</taxon>
        <taxon>Stappiaceae</taxon>
        <taxon>Roseibium</taxon>
    </lineage>
</organism>
<sequence length="171" mass="19025">MDSITVRENGQDITFSFNDLMKFHGPGFPGGVVHALKAMQAAFPLLDSAAPERREVTLLTAFSGPGGRDAIEMVTRAVSGDRFTVDRSLGGADIISEPPGPYLWRFGYRDRRVEAVIRPGLVREEFVLLGKKQDRSLEEETRLTELKYEMAHRLLPLAGSEVYETEILSAK</sequence>
<comment type="caution">
    <text evidence="1">The sequence shown here is derived from an EMBL/GenBank/DDBJ whole genome shotgun (WGS) entry which is preliminary data.</text>
</comment>
<dbReference type="RefSeq" id="WP_103225362.1">
    <property type="nucleotide sequence ID" value="NZ_PPCN01000018.1"/>
</dbReference>
<dbReference type="Proteomes" id="UP000236959">
    <property type="component" value="Unassembled WGS sequence"/>
</dbReference>
<dbReference type="OrthoDB" id="1680380at2"/>
<gene>
    <name evidence="1" type="ORF">CLV41_11848</name>
</gene>
<proteinExistence type="predicted"/>
<dbReference type="EMBL" id="PPCN01000018">
    <property type="protein sequence ID" value="POF28044.1"/>
    <property type="molecule type" value="Genomic_DNA"/>
</dbReference>
<accession>A0A2S3UJZ7</accession>